<evidence type="ECO:0000313" key="3">
    <source>
        <dbReference type="Proteomes" id="UP000499080"/>
    </source>
</evidence>
<comment type="caution">
    <text evidence="2">The sequence shown here is derived from an EMBL/GenBank/DDBJ whole genome shotgun (WGS) entry which is preliminary data.</text>
</comment>
<name>A0A4Y2KK06_ARAVE</name>
<dbReference type="EMBL" id="BGPR01004687">
    <property type="protein sequence ID" value="GBN02230.1"/>
    <property type="molecule type" value="Genomic_DNA"/>
</dbReference>
<gene>
    <name evidence="2" type="ORF">AVEN_67120_1</name>
</gene>
<accession>A0A4Y2KK06</accession>
<dbReference type="AlphaFoldDB" id="A0A4Y2KK06"/>
<protein>
    <submittedName>
        <fullName evidence="2">Uncharacterized protein</fullName>
    </submittedName>
</protein>
<sequence length="99" mass="10632">MPFQRVIKSPPSAEKIGPLPKPHSYKEEPLFQSRTPTNSSEPEIEPAFLELEGPPSPIMMPHRVGGGGPGWNGRCTSGVFSPGRVTQGVKAIPLYPAKA</sequence>
<organism evidence="2 3">
    <name type="scientific">Araneus ventricosus</name>
    <name type="common">Orbweaver spider</name>
    <name type="synonym">Epeira ventricosa</name>
    <dbReference type="NCBI Taxonomy" id="182803"/>
    <lineage>
        <taxon>Eukaryota</taxon>
        <taxon>Metazoa</taxon>
        <taxon>Ecdysozoa</taxon>
        <taxon>Arthropoda</taxon>
        <taxon>Chelicerata</taxon>
        <taxon>Arachnida</taxon>
        <taxon>Araneae</taxon>
        <taxon>Araneomorphae</taxon>
        <taxon>Entelegynae</taxon>
        <taxon>Araneoidea</taxon>
        <taxon>Araneidae</taxon>
        <taxon>Araneus</taxon>
    </lineage>
</organism>
<evidence type="ECO:0000313" key="2">
    <source>
        <dbReference type="EMBL" id="GBN02230.1"/>
    </source>
</evidence>
<proteinExistence type="predicted"/>
<feature type="region of interest" description="Disordered" evidence="1">
    <location>
        <begin position="51"/>
        <end position="70"/>
    </location>
</feature>
<evidence type="ECO:0000256" key="1">
    <source>
        <dbReference type="SAM" id="MobiDB-lite"/>
    </source>
</evidence>
<feature type="region of interest" description="Disordered" evidence="1">
    <location>
        <begin position="1"/>
        <end position="45"/>
    </location>
</feature>
<reference evidence="2 3" key="1">
    <citation type="journal article" date="2019" name="Sci. Rep.">
        <title>Orb-weaving spider Araneus ventricosus genome elucidates the spidroin gene catalogue.</title>
        <authorList>
            <person name="Kono N."/>
            <person name="Nakamura H."/>
            <person name="Ohtoshi R."/>
            <person name="Moran D.A.P."/>
            <person name="Shinohara A."/>
            <person name="Yoshida Y."/>
            <person name="Fujiwara M."/>
            <person name="Mori M."/>
            <person name="Tomita M."/>
            <person name="Arakawa K."/>
        </authorList>
    </citation>
    <scope>NUCLEOTIDE SEQUENCE [LARGE SCALE GENOMIC DNA]</scope>
</reference>
<dbReference type="Proteomes" id="UP000499080">
    <property type="component" value="Unassembled WGS sequence"/>
</dbReference>
<feature type="compositionally biased region" description="Polar residues" evidence="1">
    <location>
        <begin position="32"/>
        <end position="41"/>
    </location>
</feature>
<keyword evidence="3" id="KW-1185">Reference proteome</keyword>